<evidence type="ECO:0008006" key="5">
    <source>
        <dbReference type="Google" id="ProtNLM"/>
    </source>
</evidence>
<dbReference type="RefSeq" id="XP_025347288.1">
    <property type="nucleotide sequence ID" value="XM_025489817.1"/>
</dbReference>
<proteinExistence type="predicted"/>
<dbReference type="Proteomes" id="UP000245942">
    <property type="component" value="Unassembled WGS sequence"/>
</dbReference>
<feature type="transmembrane region" description="Helical" evidence="2">
    <location>
        <begin position="292"/>
        <end position="312"/>
    </location>
</feature>
<keyword evidence="2" id="KW-1133">Transmembrane helix</keyword>
<evidence type="ECO:0000313" key="4">
    <source>
        <dbReference type="Proteomes" id="UP000245942"/>
    </source>
</evidence>
<evidence type="ECO:0000256" key="2">
    <source>
        <dbReference type="SAM" id="Phobius"/>
    </source>
</evidence>
<accession>A0A316U5L5</accession>
<dbReference type="InterPro" id="IPR039960">
    <property type="entry name" value="MCP1"/>
</dbReference>
<protein>
    <recommendedName>
        <fullName evidence="5">Mitochondrial adapter protein MCP1 transmembrane domain-containing protein</fullName>
    </recommendedName>
</protein>
<dbReference type="PANTHER" id="PTHR38409">
    <property type="entry name" value="MDM10-COMPLEMENTING PROTEIN 1"/>
    <property type="match status" value="1"/>
</dbReference>
<feature type="region of interest" description="Disordered" evidence="1">
    <location>
        <begin position="1"/>
        <end position="20"/>
    </location>
</feature>
<keyword evidence="4" id="KW-1185">Reference proteome</keyword>
<dbReference type="GeneID" id="37011551"/>
<dbReference type="EMBL" id="KZ819329">
    <property type="protein sequence ID" value="PWN20128.1"/>
    <property type="molecule type" value="Genomic_DNA"/>
</dbReference>
<dbReference type="AlphaFoldDB" id="A0A316U5L5"/>
<feature type="compositionally biased region" description="Low complexity" evidence="1">
    <location>
        <begin position="1"/>
        <end position="11"/>
    </location>
</feature>
<organism evidence="3 4">
    <name type="scientific">Pseudomicrostroma glucosiphilum</name>
    <dbReference type="NCBI Taxonomy" id="1684307"/>
    <lineage>
        <taxon>Eukaryota</taxon>
        <taxon>Fungi</taxon>
        <taxon>Dikarya</taxon>
        <taxon>Basidiomycota</taxon>
        <taxon>Ustilaginomycotina</taxon>
        <taxon>Exobasidiomycetes</taxon>
        <taxon>Microstromatales</taxon>
        <taxon>Microstromatales incertae sedis</taxon>
        <taxon>Pseudomicrostroma</taxon>
    </lineage>
</organism>
<dbReference type="PANTHER" id="PTHR38409:SF1">
    <property type="entry name" value="MITOCHONDRIAL ADAPTER PROTEIN MCP1"/>
    <property type="match status" value="1"/>
</dbReference>
<keyword evidence="2" id="KW-0472">Membrane</keyword>
<dbReference type="GO" id="GO:0055088">
    <property type="term" value="P:lipid homeostasis"/>
    <property type="evidence" value="ECO:0007669"/>
    <property type="project" value="InterPro"/>
</dbReference>
<sequence length="358" mass="37825">MTSLSSSASSRSPPPSAPRPSVLARFVPTLTTTSHISALVFSSFLIVHLGAPLASTLRLGLNTLTSSTATGAGASAGCTEAASRWQLLGRVYYQGALSEPVVVWGAALLHVLSSVAKRGIMVYLARKRRRTEQAILAGEDASAGISSEEPLLPAPAHATSSSPKGAPRWFSFSSSLPSSHTLSAYALLPLLLSHLTLHRLRPLSSSYPINSLSPSELDYSFVHFGATLYPHLYTTSMVALTAVAAYHVAGGAGIIGRRWGLKYKARKAAAAARLGESDVTTRQTSKKKRKRGPLVPALVGSALVLLGFWGIVRDEEAGSHLFTKSGGGMAGEGQGVGLTWVGKRMDAVYKTVWPFSWT</sequence>
<name>A0A316U5L5_9BASI</name>
<dbReference type="OrthoDB" id="10259513at2759"/>
<evidence type="ECO:0000313" key="3">
    <source>
        <dbReference type="EMBL" id="PWN20128.1"/>
    </source>
</evidence>
<keyword evidence="2" id="KW-0812">Transmembrane</keyword>
<reference evidence="3 4" key="1">
    <citation type="journal article" date="2018" name="Mol. Biol. Evol.">
        <title>Broad Genomic Sampling Reveals a Smut Pathogenic Ancestry of the Fungal Clade Ustilaginomycotina.</title>
        <authorList>
            <person name="Kijpornyongpan T."/>
            <person name="Mondo S.J."/>
            <person name="Barry K."/>
            <person name="Sandor L."/>
            <person name="Lee J."/>
            <person name="Lipzen A."/>
            <person name="Pangilinan J."/>
            <person name="LaButti K."/>
            <person name="Hainaut M."/>
            <person name="Henrissat B."/>
            <person name="Grigoriev I.V."/>
            <person name="Spatafora J.W."/>
            <person name="Aime M.C."/>
        </authorList>
    </citation>
    <scope>NUCLEOTIDE SEQUENCE [LARGE SCALE GENOMIC DNA]</scope>
    <source>
        <strain evidence="3 4">MCA 4718</strain>
    </source>
</reference>
<evidence type="ECO:0000256" key="1">
    <source>
        <dbReference type="SAM" id="MobiDB-lite"/>
    </source>
</evidence>
<feature type="transmembrane region" description="Helical" evidence="2">
    <location>
        <begin position="237"/>
        <end position="256"/>
    </location>
</feature>
<gene>
    <name evidence="3" type="ORF">BCV69DRAFT_220550</name>
</gene>